<dbReference type="PANTHER" id="PTHR43784">
    <property type="entry name" value="GDSL-LIKE LIPASE/ACYLHYDROLASE, PUTATIVE (AFU_ORTHOLOGUE AFUA_2G00820)-RELATED"/>
    <property type="match status" value="1"/>
</dbReference>
<sequence length="1547" mass="157756">MHWKPKGWTLIGMLLLAVPGAMTVMKVAAAAQATTPSTIATTQVTDTIYRGDGTLANGSVIVSWQAFTAASGQAVPSGTTSATITNGALSLALVPNAGSTPIGTYYTAVYHLDDGSVSREFWVIPVSQAPVQVSTIKSTVLPTSVAMQTVSKNYVDTAIAAAVTGHPLDSSNPFVEKAGDTMTGPLVLPGDPTATTQAADKHYVDVSVAGVAAGLGQKVSTLPSATQAVVQPVGTQLQVNNLNGDEYASQYVNGLGGNGITNALTSPDCASGCDVKVEHSYPVGENYFPSTWNSGAGGTHVEDDRNGARRDTYLNPTGSSAGEADAGQVIDVTSTRSSQAEVAAGGSTDPSSYALSIRHQGLTGGSNLFPEAIGSVPYFKTNYNAMNVAGSYNTMGQHILDAQTIDCYGVGDCLIGSQFINSSGGFRDEADEGAHPFDIQIQEDFNVFQGVCSAGCSPGSTVVTAGSVMAGGTQGEGRFLIDKNPAKTISIGVITGGTGQVNSGPGPGATFSGTNFPVSVFLATAVTIPSQANNAAPGPVTIAIATTGLTTGFATNTAAVASPNGVACLTDSPANGGPTNYEMANYSVVDGTHLKLTLNKPHQAGATIAFGGLCGYGLEQTVDTVGAIRQVFPVIGSYSTTGLYYAGGLTSLVAGQGTGSGYLNVTMQIAAIARNNGVVTVTTAGSLPVDVNGLSMNISGVADQSYNGNFVVTTTGPNALTFAQAGANSTSTGGNVSKLTGGYVLYPMAEVLGVFDTATKSVDGQLTLAPNTVSWAVNDALEEPHYYQQRVSGDVEFIGQTTPRPTLAQTAGVEYEGNVGPGLSGWTVTNAVPASSYLGNGGTHTVPGFAYVAQGIWQRTMDVQAGEQSVFSVHCNSHGCGRWNSGYDLFDLDSNVGVDSMSFQPTTSTLQMNLRGSSYQFSPQAFTAGTINAGTVNATTLNGAVGAAQLPLFGASGTSHSRGAVPDPGTTAGTTRYLREDGTWSVPAGTGGSGGQSVGAGLSGGAAPIPGATADYNFLEGTGTVVTDNSGNGNNGTLGAGALSPAWTTAGLSFSGQEQVALPPALNSSETFFMGVYLQPITTSIPGNSFPMLVGSSLGGNGLNLLYDYENNGTLSQDTYILAPTIYGSNAVFTGVQNLVSGFHVLTYVLGTPGRTADQIYIDGVQSTSYDPRYHFNAAGLQTSGNLFLGSSNTGIFGSSGLNGTFYRMVTMPTNTLTAAQVQQISNQIRNDVASRGVNTSPAKIKQGTPTLHCIGDSITAGLGTTNPYCSLLSLSNQPAYSIDNWGIVGVSLQAIDASENNRVGQLCESSRGPSVALVFLGTNDFLNPVQTPTGVIPSLAGEVQTLKGAGCRVFVGTMLSRSGNDGAGGSYDADKDAYDSLILTGAKAFGADGVVDFAANPLLGADGATSNSTYFQGDAIHPTQAGQQLLANAASNALNYYFGYNQMNPHVVSAGSYTMQAGDGYITASPTANQTLTLPDCTGQSGAVYTVTNLQSAFTVGVIAGSSAQLINGLAASTVVPVPANGSLTLRDVPNPKTVSGCHWEM</sequence>
<evidence type="ECO:0000313" key="5">
    <source>
        <dbReference type="Proteomes" id="UP000534186"/>
    </source>
</evidence>
<feature type="domain" description="SGNH hydrolase-type esterase" evidence="3">
    <location>
        <begin position="1254"/>
        <end position="1430"/>
    </location>
</feature>
<evidence type="ECO:0000256" key="2">
    <source>
        <dbReference type="SAM" id="SignalP"/>
    </source>
</evidence>
<reference evidence="4 5" key="1">
    <citation type="submission" date="2020-07" db="EMBL/GenBank/DDBJ databases">
        <title>Genomic Encyclopedia of Type Strains, Phase IV (KMG-V): Genome sequencing to study the core and pangenomes of soil and plant-associated prokaryotes.</title>
        <authorList>
            <person name="Whitman W."/>
        </authorList>
    </citation>
    <scope>NUCLEOTIDE SEQUENCE [LARGE SCALE GENOMIC DNA]</scope>
    <source>
        <strain evidence="4 5">M8UP30</strain>
    </source>
</reference>
<feature type="region of interest" description="Disordered" evidence="1">
    <location>
        <begin position="289"/>
        <end position="326"/>
    </location>
</feature>
<feature type="compositionally biased region" description="Basic and acidic residues" evidence="1">
    <location>
        <begin position="300"/>
        <end position="312"/>
    </location>
</feature>
<organism evidence="4 5">
    <name type="scientific">Tunturiibacter lichenicola</name>
    <dbReference type="NCBI Taxonomy" id="2051959"/>
    <lineage>
        <taxon>Bacteria</taxon>
        <taxon>Pseudomonadati</taxon>
        <taxon>Acidobacteriota</taxon>
        <taxon>Terriglobia</taxon>
        <taxon>Terriglobales</taxon>
        <taxon>Acidobacteriaceae</taxon>
        <taxon>Tunturiibacter</taxon>
    </lineage>
</organism>
<comment type="caution">
    <text evidence="4">The sequence shown here is derived from an EMBL/GenBank/DDBJ whole genome shotgun (WGS) entry which is preliminary data.</text>
</comment>
<proteinExistence type="predicted"/>
<keyword evidence="2" id="KW-0732">Signal</keyword>
<feature type="signal peptide" evidence="2">
    <location>
        <begin position="1"/>
        <end position="30"/>
    </location>
</feature>
<accession>A0A7Y9NIN4</accession>
<protein>
    <submittedName>
        <fullName evidence="4">Lysophospholipase L1-like esterase</fullName>
    </submittedName>
</protein>
<evidence type="ECO:0000259" key="3">
    <source>
        <dbReference type="Pfam" id="PF13472"/>
    </source>
</evidence>
<dbReference type="Gene3D" id="2.60.120.200">
    <property type="match status" value="1"/>
</dbReference>
<dbReference type="GO" id="GO:0016788">
    <property type="term" value="F:hydrolase activity, acting on ester bonds"/>
    <property type="evidence" value="ECO:0007669"/>
    <property type="project" value="UniProtKB-ARBA"/>
</dbReference>
<name>A0A7Y9NIN4_9BACT</name>
<dbReference type="InterPro" id="IPR036514">
    <property type="entry name" value="SGNH_hydro_sf"/>
</dbReference>
<dbReference type="Proteomes" id="UP000534186">
    <property type="component" value="Unassembled WGS sequence"/>
</dbReference>
<evidence type="ECO:0000256" key="1">
    <source>
        <dbReference type="SAM" id="MobiDB-lite"/>
    </source>
</evidence>
<dbReference type="Pfam" id="PF13472">
    <property type="entry name" value="Lipase_GDSL_2"/>
    <property type="match status" value="1"/>
</dbReference>
<dbReference type="SUPFAM" id="SSF52266">
    <property type="entry name" value="SGNH hydrolase"/>
    <property type="match status" value="1"/>
</dbReference>
<gene>
    <name evidence="4" type="ORF">HDF12_000354</name>
</gene>
<dbReference type="EMBL" id="JACCCV010000001">
    <property type="protein sequence ID" value="NYF49989.1"/>
    <property type="molecule type" value="Genomic_DNA"/>
</dbReference>
<feature type="chain" id="PRO_5030614767" evidence="2">
    <location>
        <begin position="31"/>
        <end position="1547"/>
    </location>
</feature>
<dbReference type="InterPro" id="IPR013830">
    <property type="entry name" value="SGNH_hydro"/>
</dbReference>
<dbReference type="PANTHER" id="PTHR43784:SF2">
    <property type="entry name" value="GDSL-LIKE LIPASE_ACYLHYDROLASE, PUTATIVE (AFU_ORTHOLOGUE AFUA_2G00820)-RELATED"/>
    <property type="match status" value="1"/>
</dbReference>
<dbReference type="InterPro" id="IPR053140">
    <property type="entry name" value="GDSL_Rv0518-like"/>
</dbReference>
<dbReference type="Gene3D" id="3.40.50.1110">
    <property type="entry name" value="SGNH hydrolase"/>
    <property type="match status" value="1"/>
</dbReference>
<evidence type="ECO:0000313" key="4">
    <source>
        <dbReference type="EMBL" id="NYF49989.1"/>
    </source>
</evidence>